<evidence type="ECO:0000256" key="1">
    <source>
        <dbReference type="ARBA" id="ARBA00008136"/>
    </source>
</evidence>
<accession>A0A5C6ARU9</accession>
<dbReference type="EC" id="3.4.-.-" evidence="8"/>
<name>A0A5C6ARU9_9BACT</name>
<dbReference type="RefSeq" id="WP_146577180.1">
    <property type="nucleotide sequence ID" value="NZ_SJPM01000002.1"/>
</dbReference>
<dbReference type="Gene3D" id="3.90.1680.10">
    <property type="entry name" value="SOS response associated peptidase-like"/>
    <property type="match status" value="1"/>
</dbReference>
<dbReference type="GO" id="GO:0106300">
    <property type="term" value="P:protein-DNA covalent cross-linking repair"/>
    <property type="evidence" value="ECO:0007669"/>
    <property type="project" value="InterPro"/>
</dbReference>
<keyword evidence="6" id="KW-0238">DNA-binding</keyword>
<dbReference type="InterPro" id="IPR003738">
    <property type="entry name" value="SRAP"/>
</dbReference>
<evidence type="ECO:0000256" key="4">
    <source>
        <dbReference type="ARBA" id="ARBA00022801"/>
    </source>
</evidence>
<protein>
    <recommendedName>
        <fullName evidence="8">Abasic site processing protein</fullName>
        <ecNumber evidence="8">3.4.-.-</ecNumber>
    </recommendedName>
</protein>
<dbReference type="GO" id="GO:0003697">
    <property type="term" value="F:single-stranded DNA binding"/>
    <property type="evidence" value="ECO:0007669"/>
    <property type="project" value="InterPro"/>
</dbReference>
<dbReference type="GO" id="GO:0006508">
    <property type="term" value="P:proteolysis"/>
    <property type="evidence" value="ECO:0007669"/>
    <property type="project" value="UniProtKB-KW"/>
</dbReference>
<dbReference type="Pfam" id="PF02586">
    <property type="entry name" value="SRAP"/>
    <property type="match status" value="1"/>
</dbReference>
<evidence type="ECO:0000313" key="10">
    <source>
        <dbReference type="Proteomes" id="UP000316213"/>
    </source>
</evidence>
<keyword evidence="10" id="KW-1185">Reference proteome</keyword>
<dbReference type="OrthoDB" id="9782620at2"/>
<evidence type="ECO:0000256" key="5">
    <source>
        <dbReference type="ARBA" id="ARBA00023124"/>
    </source>
</evidence>
<proteinExistence type="inferred from homology"/>
<keyword evidence="5" id="KW-0190">Covalent protein-DNA linkage</keyword>
<dbReference type="Proteomes" id="UP000316213">
    <property type="component" value="Unassembled WGS sequence"/>
</dbReference>
<evidence type="ECO:0000256" key="3">
    <source>
        <dbReference type="ARBA" id="ARBA00022763"/>
    </source>
</evidence>
<dbReference type="SUPFAM" id="SSF143081">
    <property type="entry name" value="BB1717-like"/>
    <property type="match status" value="1"/>
</dbReference>
<gene>
    <name evidence="9" type="ORF">Pla100_17250</name>
</gene>
<keyword evidence="4 8" id="KW-0378">Hydrolase</keyword>
<dbReference type="PANTHER" id="PTHR13604:SF0">
    <property type="entry name" value="ABASIC SITE PROCESSING PROTEIN HMCES"/>
    <property type="match status" value="1"/>
</dbReference>
<evidence type="ECO:0000256" key="7">
    <source>
        <dbReference type="ARBA" id="ARBA00023239"/>
    </source>
</evidence>
<keyword evidence="7" id="KW-0456">Lyase</keyword>
<comment type="similarity">
    <text evidence="1 8">Belongs to the SOS response-associated peptidase family.</text>
</comment>
<keyword evidence="2 8" id="KW-0645">Protease</keyword>
<evidence type="ECO:0000313" key="9">
    <source>
        <dbReference type="EMBL" id="TWU01989.1"/>
    </source>
</evidence>
<dbReference type="GO" id="GO:0008233">
    <property type="term" value="F:peptidase activity"/>
    <property type="evidence" value="ECO:0007669"/>
    <property type="project" value="UniProtKB-KW"/>
</dbReference>
<dbReference type="InterPro" id="IPR036590">
    <property type="entry name" value="SRAP-like"/>
</dbReference>
<dbReference type="GO" id="GO:0016829">
    <property type="term" value="F:lyase activity"/>
    <property type="evidence" value="ECO:0007669"/>
    <property type="project" value="UniProtKB-KW"/>
</dbReference>
<dbReference type="AlphaFoldDB" id="A0A5C6ARU9"/>
<organism evidence="9 10">
    <name type="scientific">Neorhodopirellula pilleata</name>
    <dbReference type="NCBI Taxonomy" id="2714738"/>
    <lineage>
        <taxon>Bacteria</taxon>
        <taxon>Pseudomonadati</taxon>
        <taxon>Planctomycetota</taxon>
        <taxon>Planctomycetia</taxon>
        <taxon>Pirellulales</taxon>
        <taxon>Pirellulaceae</taxon>
        <taxon>Neorhodopirellula</taxon>
    </lineage>
</organism>
<dbReference type="PANTHER" id="PTHR13604">
    <property type="entry name" value="DC12-RELATED"/>
    <property type="match status" value="1"/>
</dbReference>
<dbReference type="EMBL" id="SJPM01000002">
    <property type="protein sequence ID" value="TWU01989.1"/>
    <property type="molecule type" value="Genomic_DNA"/>
</dbReference>
<evidence type="ECO:0000256" key="6">
    <source>
        <dbReference type="ARBA" id="ARBA00023125"/>
    </source>
</evidence>
<sequence>MCNRFNLKTNLATLGELFDAMLSQRFEVAQDVFPNQPTPVVAINRDQQRELLPMRFGLIPFGKDPAAQKRPLTNARVENLDKWPWRSSIKSHRCVVPMSSFREPCYWGDTAGTEVDFSVQSDRPMIAAAIYTWFDATGDDDQSSSSMPAVLTMSLIMRPALPIVMQHGHHRSPFFLSDDGIDEWISREPRSVDESWNVLRAHAMVPDLNATVAREMAPAWKKRQAEHLTKRDEQLAAIEAVGELGIRGTE</sequence>
<keyword evidence="3" id="KW-0227">DNA damage</keyword>
<evidence type="ECO:0000256" key="2">
    <source>
        <dbReference type="ARBA" id="ARBA00022670"/>
    </source>
</evidence>
<reference evidence="9 10" key="1">
    <citation type="submission" date="2019-02" db="EMBL/GenBank/DDBJ databases">
        <title>Deep-cultivation of Planctomycetes and their phenomic and genomic characterization uncovers novel biology.</title>
        <authorList>
            <person name="Wiegand S."/>
            <person name="Jogler M."/>
            <person name="Boedeker C."/>
            <person name="Pinto D."/>
            <person name="Vollmers J."/>
            <person name="Rivas-Marin E."/>
            <person name="Kohn T."/>
            <person name="Peeters S.H."/>
            <person name="Heuer A."/>
            <person name="Rast P."/>
            <person name="Oberbeckmann S."/>
            <person name="Bunk B."/>
            <person name="Jeske O."/>
            <person name="Meyerdierks A."/>
            <person name="Storesund J.E."/>
            <person name="Kallscheuer N."/>
            <person name="Luecker S."/>
            <person name="Lage O.M."/>
            <person name="Pohl T."/>
            <person name="Merkel B.J."/>
            <person name="Hornburger P."/>
            <person name="Mueller R.-W."/>
            <person name="Bruemmer F."/>
            <person name="Labrenz M."/>
            <person name="Spormann A.M."/>
            <person name="Op Den Camp H."/>
            <person name="Overmann J."/>
            <person name="Amann R."/>
            <person name="Jetten M.S.M."/>
            <person name="Mascher T."/>
            <person name="Medema M.H."/>
            <person name="Devos D.P."/>
            <person name="Kaster A.-K."/>
            <person name="Ovreas L."/>
            <person name="Rohde M."/>
            <person name="Galperin M.Y."/>
            <person name="Jogler C."/>
        </authorList>
    </citation>
    <scope>NUCLEOTIDE SEQUENCE [LARGE SCALE GENOMIC DNA]</scope>
    <source>
        <strain evidence="9 10">Pla100</strain>
    </source>
</reference>
<evidence type="ECO:0000256" key="8">
    <source>
        <dbReference type="RuleBase" id="RU364100"/>
    </source>
</evidence>
<comment type="caution">
    <text evidence="9">The sequence shown here is derived from an EMBL/GenBank/DDBJ whole genome shotgun (WGS) entry which is preliminary data.</text>
</comment>